<dbReference type="InterPro" id="IPR039905">
    <property type="entry name" value="CD2BP2/Lin1"/>
</dbReference>
<dbReference type="PANTHER" id="PTHR13138">
    <property type="entry name" value="PROTEIN LIN1"/>
    <property type="match status" value="1"/>
</dbReference>
<sequence length="433" mass="48701">MTGKEQRVHRTIQGSGKENASVFACCSAAGRVPPPLIIFESAHLWSSWKGENDIPALVEEQPSSHLRQWNPHKGPQLLLRTLQFLVPHPGMMKLAIPNFLSGAMNPGFSSGTINPAIDSSHFEQLLLRRIKKTDSKKQTRRRVDVHTHVVTSDEFTVAIENLEKKKKPGKKVPEEGKPRLKNRTSKLKLIDLESSSEEEKEWVESGDSLSDIDVFRNDQEDIFVEYEIPLEISIGNYGLVAFIGAMPKRKLEEELEIDWSASDKKLKAEAELKKNSLDSDEEDDAVGTAYDVLADDDIEGQEDGVAGFDGETQITPFNMKEELEEGHFDTDGNYHWAKDKRELRDNWLENIDWIKPVKVTEADSDSTGSEGTPFDPVPAYRQMLELMKPGETVAKAIRRLGISSLLCTICYTESRSIPDHLYCLQCTKYSALG</sequence>
<proteinExistence type="predicted"/>
<protein>
    <submittedName>
        <fullName evidence="1">Uncharacterized protein</fullName>
    </submittedName>
</protein>
<organism evidence="1">
    <name type="scientific">Timema bartmani</name>
    <dbReference type="NCBI Taxonomy" id="61472"/>
    <lineage>
        <taxon>Eukaryota</taxon>
        <taxon>Metazoa</taxon>
        <taxon>Ecdysozoa</taxon>
        <taxon>Arthropoda</taxon>
        <taxon>Hexapoda</taxon>
        <taxon>Insecta</taxon>
        <taxon>Pterygota</taxon>
        <taxon>Neoptera</taxon>
        <taxon>Polyneoptera</taxon>
        <taxon>Phasmatodea</taxon>
        <taxon>Timematodea</taxon>
        <taxon>Timematoidea</taxon>
        <taxon>Timematidae</taxon>
        <taxon>Timema</taxon>
    </lineage>
</organism>
<accession>A0A7R9I5K0</accession>
<dbReference type="EMBL" id="OD569763">
    <property type="protein sequence ID" value="CAD7448256.1"/>
    <property type="molecule type" value="Genomic_DNA"/>
</dbReference>
<evidence type="ECO:0000313" key="1">
    <source>
        <dbReference type="EMBL" id="CAD7448256.1"/>
    </source>
</evidence>
<dbReference type="AlphaFoldDB" id="A0A7R9I5K0"/>
<gene>
    <name evidence="1" type="ORF">TBIB3V08_LOCUS10543</name>
</gene>
<name>A0A7R9I5K0_9NEOP</name>
<dbReference type="GO" id="GO:0005682">
    <property type="term" value="C:U5 snRNP"/>
    <property type="evidence" value="ECO:0007669"/>
    <property type="project" value="InterPro"/>
</dbReference>
<dbReference type="PANTHER" id="PTHR13138:SF3">
    <property type="entry name" value="CD2 ANTIGEN CYTOPLASMIC TAIL-BINDING PROTEIN 2"/>
    <property type="match status" value="1"/>
</dbReference>
<reference evidence="1" key="1">
    <citation type="submission" date="2020-11" db="EMBL/GenBank/DDBJ databases">
        <authorList>
            <person name="Tran Van P."/>
        </authorList>
    </citation>
    <scope>NUCLEOTIDE SEQUENCE</scope>
</reference>